<gene>
    <name evidence="7" type="ORF">QE152_g22137</name>
</gene>
<evidence type="ECO:0000256" key="5">
    <source>
        <dbReference type="ARBA" id="ARBA00025466"/>
    </source>
</evidence>
<dbReference type="InterPro" id="IPR028002">
    <property type="entry name" value="Myb_DNA-bind_5"/>
</dbReference>
<evidence type="ECO:0000313" key="8">
    <source>
        <dbReference type="Proteomes" id="UP001458880"/>
    </source>
</evidence>
<dbReference type="PANTHER" id="PTHR23098:SF16">
    <property type="entry name" value="REGULATORY PROTEIN ZESTE"/>
    <property type="match status" value="1"/>
</dbReference>
<comment type="function">
    <text evidence="5">Involved in transvection phenomena (= synapsis-dependent gene expression), where the synaptic pairing of chromosomes carrying genes with which zeste interacts influences the expression of these genes. Zeste binds to DNA and stimulates transcription from a nearby promoter.</text>
</comment>
<sequence>MSKGLSPQHWEILIEFMDEHPNLLKGEFHGPKGKHDRKLLWEELSGKLNSVGAGQKSVVKWQKTWADIKYHMKKKASSLKGDKNTVEADVYEASKLNNYERRLLELYGATFFQGIGIEEFKLSDIVNKRKVKTEPAAGPSKKACLRPEINIHNSIKDHEYTNNKRSKIQKMSKLELYQESLACLQDIRDSFTAGLQDIRDSITNESFKKCDIIIKKALVYLENRQH</sequence>
<evidence type="ECO:0000256" key="1">
    <source>
        <dbReference type="ARBA" id="ARBA00011764"/>
    </source>
</evidence>
<keyword evidence="8" id="KW-1185">Reference proteome</keyword>
<dbReference type="PANTHER" id="PTHR23098">
    <property type="entry name" value="AGAP001331-PA-RELATED"/>
    <property type="match status" value="1"/>
</dbReference>
<evidence type="ECO:0000256" key="4">
    <source>
        <dbReference type="ARBA" id="ARBA00023163"/>
    </source>
</evidence>
<evidence type="ECO:0000313" key="7">
    <source>
        <dbReference type="EMBL" id="KAK9720311.1"/>
    </source>
</evidence>
<reference evidence="7 8" key="1">
    <citation type="journal article" date="2024" name="BMC Genomics">
        <title>De novo assembly and annotation of Popillia japonica's genome with initial clues to its potential as an invasive pest.</title>
        <authorList>
            <person name="Cucini C."/>
            <person name="Boschi S."/>
            <person name="Funari R."/>
            <person name="Cardaioli E."/>
            <person name="Iannotti N."/>
            <person name="Marturano G."/>
            <person name="Paoli F."/>
            <person name="Bruttini M."/>
            <person name="Carapelli A."/>
            <person name="Frati F."/>
            <person name="Nardi F."/>
        </authorList>
    </citation>
    <scope>NUCLEOTIDE SEQUENCE [LARGE SCALE GENOMIC DNA]</scope>
    <source>
        <strain evidence="7">DMR45628</strain>
    </source>
</reference>
<dbReference type="GO" id="GO:0003677">
    <property type="term" value="F:DNA binding"/>
    <property type="evidence" value="ECO:0007669"/>
    <property type="project" value="UniProtKB-KW"/>
</dbReference>
<accession>A0AAW1KLZ3</accession>
<evidence type="ECO:0000259" key="6">
    <source>
        <dbReference type="Pfam" id="PF13873"/>
    </source>
</evidence>
<keyword evidence="4" id="KW-0804">Transcription</keyword>
<evidence type="ECO:0000256" key="3">
    <source>
        <dbReference type="ARBA" id="ARBA00023015"/>
    </source>
</evidence>
<keyword evidence="7" id="KW-0238">DNA-binding</keyword>
<dbReference type="GO" id="GO:0005634">
    <property type="term" value="C:nucleus"/>
    <property type="evidence" value="ECO:0007669"/>
    <property type="project" value="TreeGrafter"/>
</dbReference>
<dbReference type="Pfam" id="PF13873">
    <property type="entry name" value="Myb_DNA-bind_5"/>
    <property type="match status" value="1"/>
</dbReference>
<protein>
    <recommendedName>
        <fullName evidence="2">Regulatory protein zeste</fullName>
    </recommendedName>
</protein>
<evidence type="ECO:0000256" key="2">
    <source>
        <dbReference type="ARBA" id="ARBA00016807"/>
    </source>
</evidence>
<proteinExistence type="predicted"/>
<keyword evidence="3" id="KW-0805">Transcription regulation</keyword>
<comment type="subunit">
    <text evidence="1">Self-associates forming complexes of several hundred monomers.</text>
</comment>
<feature type="domain" description="Myb/SANT-like DNA-binding" evidence="6">
    <location>
        <begin position="6"/>
        <end position="76"/>
    </location>
</feature>
<comment type="caution">
    <text evidence="7">The sequence shown here is derived from an EMBL/GenBank/DDBJ whole genome shotgun (WGS) entry which is preliminary data.</text>
</comment>
<dbReference type="Proteomes" id="UP001458880">
    <property type="component" value="Unassembled WGS sequence"/>
</dbReference>
<organism evidence="7 8">
    <name type="scientific">Popillia japonica</name>
    <name type="common">Japanese beetle</name>
    <dbReference type="NCBI Taxonomy" id="7064"/>
    <lineage>
        <taxon>Eukaryota</taxon>
        <taxon>Metazoa</taxon>
        <taxon>Ecdysozoa</taxon>
        <taxon>Arthropoda</taxon>
        <taxon>Hexapoda</taxon>
        <taxon>Insecta</taxon>
        <taxon>Pterygota</taxon>
        <taxon>Neoptera</taxon>
        <taxon>Endopterygota</taxon>
        <taxon>Coleoptera</taxon>
        <taxon>Polyphaga</taxon>
        <taxon>Scarabaeiformia</taxon>
        <taxon>Scarabaeidae</taxon>
        <taxon>Rutelinae</taxon>
        <taxon>Popillia</taxon>
    </lineage>
</organism>
<dbReference type="AlphaFoldDB" id="A0AAW1KLZ3"/>
<name>A0AAW1KLZ3_POPJA</name>
<dbReference type="EMBL" id="JASPKY010000211">
    <property type="protein sequence ID" value="KAK9720311.1"/>
    <property type="molecule type" value="Genomic_DNA"/>
</dbReference>